<evidence type="ECO:0000256" key="1">
    <source>
        <dbReference type="ARBA" id="ARBA00004141"/>
    </source>
</evidence>
<keyword evidence="12" id="KW-1185">Reference proteome</keyword>
<comment type="subcellular location">
    <subcellularLocation>
        <location evidence="1">Membrane</location>
        <topology evidence="1">Multi-pass membrane protein</topology>
    </subcellularLocation>
</comment>
<evidence type="ECO:0000256" key="9">
    <source>
        <dbReference type="SAM" id="Phobius"/>
    </source>
</evidence>
<proteinExistence type="inferred from homology"/>
<comment type="similarity">
    <text evidence="2">Belongs to the ABC transporter superfamily. ABCG family. Eye pigment precursor importer (TC 3.A.1.204) subfamily.</text>
</comment>
<dbReference type="PANTHER" id="PTHR48041">
    <property type="entry name" value="ABC TRANSPORTER G FAMILY MEMBER 28"/>
    <property type="match status" value="1"/>
</dbReference>
<comment type="caution">
    <text evidence="11">The sequence shown here is derived from an EMBL/GenBank/DDBJ whole genome shotgun (WGS) entry which is preliminary data.</text>
</comment>
<dbReference type="InterPro" id="IPR003439">
    <property type="entry name" value="ABC_transporter-like_ATP-bd"/>
</dbReference>
<gene>
    <name evidence="11" type="ORF">NQ315_007579</name>
</gene>
<dbReference type="InterPro" id="IPR013525">
    <property type="entry name" value="ABC2_TM"/>
</dbReference>
<feature type="transmembrane region" description="Helical" evidence="9">
    <location>
        <begin position="446"/>
        <end position="467"/>
    </location>
</feature>
<dbReference type="Gene3D" id="3.40.50.300">
    <property type="entry name" value="P-loop containing nucleotide triphosphate hydrolases"/>
    <property type="match status" value="1"/>
</dbReference>
<sequence>MTSKEDKNKPAVSSSSPLKCCQSNDSLTSVSAEDDVIICETKNVFVKTPENNNRFHLLQAQMKNQHHFPKKQAVDLNFDDITFTSWSWSITKLRREKKKILHSVSGQFKSGELSVIMGPSGAGKSTLLNVLAGFITRGSTGVVKLNDTVRDGNPRYRKLSAYIPQDEELRLALTAKEAMTFAAHLKLGYGVSAEFKAQQVIEILELLGLDQCHHTLTSRLSGGQRKRLAVALELISNPPILFLDEPTTGLDSSSCTQCISLFKRLAQEGRTVIATIHQPSALLFEMFDKLYALSEGRCIYDGKTSNLVRYLSNLDLRCPPYHNPADYLMEVAIGEHGADIPLLAHSAKTNQQLRVAGSATSSEKEQLLETSSQKRGLFLPVDETSPVPAAIVMQFLLLYKRNLLTTRRFYLNALNRIVAHIVIGLIFGYLYRGVGTGANTILANYVYIYGTLLLTVYTGMMPVTLSFPMEMRILTREHFNRWYKLTPYLLSVILIEIPFQVICVLIYLSITYTLTSQPVDFRLYLFILFCTASSLCAQSMGYFIGATTPIKIAVFVAPVLACFLSVFGFCIRYFDTPAAFKWIFNLSYYRAGFQSLVFTVYGLNRTELFCAEEDIYCHYQDPKKFLAEMDMTQVDLVSNISLIVCIWCLMHAATYLTLWIKLNKR</sequence>
<keyword evidence="6" id="KW-0067">ATP-binding</keyword>
<feature type="transmembrane region" description="Helical" evidence="9">
    <location>
        <begin position="409"/>
        <end position="431"/>
    </location>
</feature>
<dbReference type="Proteomes" id="UP001159042">
    <property type="component" value="Unassembled WGS sequence"/>
</dbReference>
<feature type="domain" description="ABC transporter" evidence="10">
    <location>
        <begin position="76"/>
        <end position="320"/>
    </location>
</feature>
<dbReference type="PANTHER" id="PTHR48041:SF61">
    <property type="entry name" value="SD03967P"/>
    <property type="match status" value="1"/>
</dbReference>
<keyword evidence="4 9" id="KW-0812">Transmembrane</keyword>
<evidence type="ECO:0000256" key="6">
    <source>
        <dbReference type="ARBA" id="ARBA00022840"/>
    </source>
</evidence>
<evidence type="ECO:0000256" key="4">
    <source>
        <dbReference type="ARBA" id="ARBA00022692"/>
    </source>
</evidence>
<dbReference type="Pfam" id="PF00005">
    <property type="entry name" value="ABC_tran"/>
    <property type="match status" value="1"/>
</dbReference>
<dbReference type="Pfam" id="PF19055">
    <property type="entry name" value="ABC2_membrane_7"/>
    <property type="match status" value="1"/>
</dbReference>
<dbReference type="SMART" id="SM00382">
    <property type="entry name" value="AAA"/>
    <property type="match status" value="1"/>
</dbReference>
<evidence type="ECO:0000259" key="10">
    <source>
        <dbReference type="PROSITE" id="PS50893"/>
    </source>
</evidence>
<evidence type="ECO:0000313" key="12">
    <source>
        <dbReference type="Proteomes" id="UP001159042"/>
    </source>
</evidence>
<keyword evidence="5" id="KW-0547">Nucleotide-binding</keyword>
<dbReference type="EMBL" id="JANEYG010000006">
    <property type="protein sequence ID" value="KAJ8922549.1"/>
    <property type="molecule type" value="Genomic_DNA"/>
</dbReference>
<evidence type="ECO:0000256" key="5">
    <source>
        <dbReference type="ARBA" id="ARBA00022741"/>
    </source>
</evidence>
<feature type="transmembrane region" description="Helical" evidence="9">
    <location>
        <begin position="522"/>
        <end position="545"/>
    </location>
</feature>
<dbReference type="InterPro" id="IPR027417">
    <property type="entry name" value="P-loop_NTPase"/>
</dbReference>
<dbReference type="GO" id="GO:0005886">
    <property type="term" value="C:plasma membrane"/>
    <property type="evidence" value="ECO:0007669"/>
    <property type="project" value="TreeGrafter"/>
</dbReference>
<dbReference type="GO" id="GO:0140359">
    <property type="term" value="F:ABC-type transporter activity"/>
    <property type="evidence" value="ECO:0007669"/>
    <property type="project" value="InterPro"/>
</dbReference>
<feature type="transmembrane region" description="Helical" evidence="9">
    <location>
        <begin position="552"/>
        <end position="574"/>
    </location>
</feature>
<evidence type="ECO:0000256" key="7">
    <source>
        <dbReference type="ARBA" id="ARBA00022989"/>
    </source>
</evidence>
<dbReference type="PROSITE" id="PS00211">
    <property type="entry name" value="ABC_TRANSPORTER_1"/>
    <property type="match status" value="1"/>
</dbReference>
<dbReference type="SUPFAM" id="SSF52540">
    <property type="entry name" value="P-loop containing nucleoside triphosphate hydrolases"/>
    <property type="match status" value="1"/>
</dbReference>
<reference evidence="11 12" key="1">
    <citation type="journal article" date="2023" name="Insect Mol. Biol.">
        <title>Genome sequencing provides insights into the evolution of gene families encoding plant cell wall-degrading enzymes in longhorned beetles.</title>
        <authorList>
            <person name="Shin N.R."/>
            <person name="Okamura Y."/>
            <person name="Kirsch R."/>
            <person name="Pauchet Y."/>
        </authorList>
    </citation>
    <scope>NUCLEOTIDE SEQUENCE [LARGE SCALE GENOMIC DNA]</scope>
    <source>
        <strain evidence="11">EAD_L_NR</strain>
    </source>
</reference>
<name>A0AAV8W7W3_9CUCU</name>
<dbReference type="AlphaFoldDB" id="A0AAV8W7W3"/>
<keyword evidence="7 9" id="KW-1133">Transmembrane helix</keyword>
<evidence type="ECO:0000256" key="3">
    <source>
        <dbReference type="ARBA" id="ARBA00022448"/>
    </source>
</evidence>
<evidence type="ECO:0000313" key="11">
    <source>
        <dbReference type="EMBL" id="KAJ8922549.1"/>
    </source>
</evidence>
<feature type="transmembrane region" description="Helical" evidence="9">
    <location>
        <begin position="636"/>
        <end position="660"/>
    </location>
</feature>
<dbReference type="InterPro" id="IPR050352">
    <property type="entry name" value="ABCG_transporters"/>
</dbReference>
<feature type="transmembrane region" description="Helical" evidence="9">
    <location>
        <begin position="488"/>
        <end position="510"/>
    </location>
</feature>
<evidence type="ECO:0000256" key="2">
    <source>
        <dbReference type="ARBA" id="ARBA00005814"/>
    </source>
</evidence>
<dbReference type="CDD" id="cd03213">
    <property type="entry name" value="ABCG_EPDR"/>
    <property type="match status" value="1"/>
</dbReference>
<accession>A0AAV8W7W3</accession>
<dbReference type="GO" id="GO:0016887">
    <property type="term" value="F:ATP hydrolysis activity"/>
    <property type="evidence" value="ECO:0007669"/>
    <property type="project" value="InterPro"/>
</dbReference>
<dbReference type="InterPro" id="IPR017871">
    <property type="entry name" value="ABC_transporter-like_CS"/>
</dbReference>
<dbReference type="Pfam" id="PF01061">
    <property type="entry name" value="ABC2_membrane"/>
    <property type="match status" value="1"/>
</dbReference>
<keyword evidence="8 9" id="KW-0472">Membrane</keyword>
<dbReference type="InterPro" id="IPR003593">
    <property type="entry name" value="AAA+_ATPase"/>
</dbReference>
<dbReference type="InterPro" id="IPR043926">
    <property type="entry name" value="ABCG_dom"/>
</dbReference>
<organism evidence="11 12">
    <name type="scientific">Exocentrus adspersus</name>
    <dbReference type="NCBI Taxonomy" id="1586481"/>
    <lineage>
        <taxon>Eukaryota</taxon>
        <taxon>Metazoa</taxon>
        <taxon>Ecdysozoa</taxon>
        <taxon>Arthropoda</taxon>
        <taxon>Hexapoda</taxon>
        <taxon>Insecta</taxon>
        <taxon>Pterygota</taxon>
        <taxon>Neoptera</taxon>
        <taxon>Endopterygota</taxon>
        <taxon>Coleoptera</taxon>
        <taxon>Polyphaga</taxon>
        <taxon>Cucujiformia</taxon>
        <taxon>Chrysomeloidea</taxon>
        <taxon>Cerambycidae</taxon>
        <taxon>Lamiinae</taxon>
        <taxon>Acanthocinini</taxon>
        <taxon>Exocentrus</taxon>
    </lineage>
</organism>
<dbReference type="GO" id="GO:0005524">
    <property type="term" value="F:ATP binding"/>
    <property type="evidence" value="ECO:0007669"/>
    <property type="project" value="UniProtKB-KW"/>
</dbReference>
<evidence type="ECO:0000256" key="8">
    <source>
        <dbReference type="ARBA" id="ARBA00023136"/>
    </source>
</evidence>
<dbReference type="FunFam" id="3.40.50.300:FF:001077">
    <property type="entry name" value="Uncharacterized protein, isoform A"/>
    <property type="match status" value="1"/>
</dbReference>
<protein>
    <recommendedName>
        <fullName evidence="10">ABC transporter domain-containing protein</fullName>
    </recommendedName>
</protein>
<keyword evidence="3" id="KW-0813">Transport</keyword>
<dbReference type="PROSITE" id="PS50893">
    <property type="entry name" value="ABC_TRANSPORTER_2"/>
    <property type="match status" value="1"/>
</dbReference>